<keyword evidence="2" id="KW-1185">Reference proteome</keyword>
<evidence type="ECO:0000313" key="1">
    <source>
        <dbReference type="EMBL" id="PON83945.1"/>
    </source>
</evidence>
<evidence type="ECO:0000313" key="2">
    <source>
        <dbReference type="Proteomes" id="UP000237000"/>
    </source>
</evidence>
<dbReference type="InParanoid" id="A0A2P5EEI1"/>
<reference evidence="2" key="1">
    <citation type="submission" date="2016-06" db="EMBL/GenBank/DDBJ databases">
        <title>Parallel loss of symbiosis genes in relatives of nitrogen-fixing non-legume Parasponia.</title>
        <authorList>
            <person name="Van Velzen R."/>
            <person name="Holmer R."/>
            <person name="Bu F."/>
            <person name="Rutten L."/>
            <person name="Van Zeijl A."/>
            <person name="Liu W."/>
            <person name="Santuari L."/>
            <person name="Cao Q."/>
            <person name="Sharma T."/>
            <person name="Shen D."/>
            <person name="Roswanjaya Y."/>
            <person name="Wardhani T."/>
            <person name="Kalhor M.S."/>
            <person name="Jansen J."/>
            <person name="Van den Hoogen J."/>
            <person name="Gungor B."/>
            <person name="Hartog M."/>
            <person name="Hontelez J."/>
            <person name="Verver J."/>
            <person name="Yang W.-C."/>
            <person name="Schijlen E."/>
            <person name="Repin R."/>
            <person name="Schilthuizen M."/>
            <person name="Schranz E."/>
            <person name="Heidstra R."/>
            <person name="Miyata K."/>
            <person name="Fedorova E."/>
            <person name="Kohlen W."/>
            <person name="Bisseling T."/>
            <person name="Smit S."/>
            <person name="Geurts R."/>
        </authorList>
    </citation>
    <scope>NUCLEOTIDE SEQUENCE [LARGE SCALE GENOMIC DNA]</scope>
    <source>
        <strain evidence="2">cv. RG33-2</strain>
    </source>
</reference>
<accession>A0A2P5EEI1</accession>
<organism evidence="1 2">
    <name type="scientific">Trema orientale</name>
    <name type="common">Charcoal tree</name>
    <name type="synonym">Celtis orientalis</name>
    <dbReference type="NCBI Taxonomy" id="63057"/>
    <lineage>
        <taxon>Eukaryota</taxon>
        <taxon>Viridiplantae</taxon>
        <taxon>Streptophyta</taxon>
        <taxon>Embryophyta</taxon>
        <taxon>Tracheophyta</taxon>
        <taxon>Spermatophyta</taxon>
        <taxon>Magnoliopsida</taxon>
        <taxon>eudicotyledons</taxon>
        <taxon>Gunneridae</taxon>
        <taxon>Pentapetalae</taxon>
        <taxon>rosids</taxon>
        <taxon>fabids</taxon>
        <taxon>Rosales</taxon>
        <taxon>Cannabaceae</taxon>
        <taxon>Trema</taxon>
    </lineage>
</organism>
<sequence length="108" mass="12322">MTGIPPEQRGEDVYVRRIQRFKGYSTQSRTSFIFSSFLYNYCYSSLLHSSQSLPQLLALWKTAFPTLKKRFSDFARSALPVSIRVSFSLEMAEASESSLMDSFAIKVS</sequence>
<protein>
    <submittedName>
        <fullName evidence="1">Uncharacterized protein</fullName>
    </submittedName>
</protein>
<dbReference type="EMBL" id="JXTC01000170">
    <property type="protein sequence ID" value="PON83945.1"/>
    <property type="molecule type" value="Genomic_DNA"/>
</dbReference>
<gene>
    <name evidence="1" type="ORF">TorRG33x02_202390</name>
</gene>
<name>A0A2P5EEI1_TREOI</name>
<dbReference type="Proteomes" id="UP000237000">
    <property type="component" value="Unassembled WGS sequence"/>
</dbReference>
<dbReference type="AlphaFoldDB" id="A0A2P5EEI1"/>
<proteinExistence type="predicted"/>
<comment type="caution">
    <text evidence="1">The sequence shown here is derived from an EMBL/GenBank/DDBJ whole genome shotgun (WGS) entry which is preliminary data.</text>
</comment>